<dbReference type="EMBL" id="VMNH01000009">
    <property type="protein sequence ID" value="TVO75179.1"/>
    <property type="molecule type" value="Genomic_DNA"/>
</dbReference>
<sequence>MSHPAFYSNNPAELITQAFRQIEQNQMQGLPVCNEQLTTEIVGLTRFQAFWVGALITPWTLQLIMLPATADAEQLVESDHRTYEFPQGKVVFMTTENEALGPYQSCALMSPLHSFETQEQIRQTAVEVMELMFQPPAEVEQTQSVQVAVPGRLDIDRESKSTEKSGSRRDFLRGALK</sequence>
<feature type="region of interest" description="Disordered" evidence="2">
    <location>
        <begin position="156"/>
        <end position="177"/>
    </location>
</feature>
<dbReference type="RefSeq" id="WP_144358752.1">
    <property type="nucleotide sequence ID" value="NZ_VMNH01000009.1"/>
</dbReference>
<name>A0A557SCN7_9GAMM</name>
<comment type="similarity">
    <text evidence="1">Belongs to the HupJ family.</text>
</comment>
<dbReference type="NCBIfam" id="TIGR03993">
    <property type="entry name" value="hydrog_HybE"/>
    <property type="match status" value="1"/>
</dbReference>
<evidence type="ECO:0000256" key="1">
    <source>
        <dbReference type="ARBA" id="ARBA00006532"/>
    </source>
</evidence>
<gene>
    <name evidence="3" type="primary">hybE</name>
    <name evidence="3" type="ORF">FHP88_09195</name>
</gene>
<reference evidence="3 4" key="1">
    <citation type="submission" date="2019-07" db="EMBL/GenBank/DDBJ databases">
        <title>The pathways for chlorine oxyanion respiration interact through the shared metabolite chlorate.</title>
        <authorList>
            <person name="Barnum T.P."/>
            <person name="Cheng Y."/>
            <person name="Hill K.A."/>
            <person name="Lucas L.N."/>
            <person name="Carlson H.K."/>
            <person name="Coates J.D."/>
        </authorList>
    </citation>
    <scope>NUCLEOTIDE SEQUENCE [LARGE SCALE GENOMIC DNA]</scope>
    <source>
        <strain evidence="3 4">BK-1</strain>
    </source>
</reference>
<dbReference type="InterPro" id="IPR038530">
    <property type="entry name" value="NiFe-hyd_HybE_sf"/>
</dbReference>
<evidence type="ECO:0000256" key="2">
    <source>
        <dbReference type="SAM" id="MobiDB-lite"/>
    </source>
</evidence>
<dbReference type="InterPro" id="IPR023994">
    <property type="entry name" value="NiFe-hyd_HybE"/>
</dbReference>
<organism evidence="3 4">
    <name type="scientific">Sedimenticola selenatireducens</name>
    <dbReference type="NCBI Taxonomy" id="191960"/>
    <lineage>
        <taxon>Bacteria</taxon>
        <taxon>Pseudomonadati</taxon>
        <taxon>Pseudomonadota</taxon>
        <taxon>Gammaproteobacteria</taxon>
        <taxon>Chromatiales</taxon>
        <taxon>Sedimenticolaceae</taxon>
        <taxon>Sedimenticola</taxon>
    </lineage>
</organism>
<evidence type="ECO:0000313" key="3">
    <source>
        <dbReference type="EMBL" id="TVO75179.1"/>
    </source>
</evidence>
<accession>A0A557SCN7</accession>
<dbReference type="OrthoDB" id="7060130at2"/>
<dbReference type="Pfam" id="PF11939">
    <property type="entry name" value="NiFe-hyd_HybE"/>
    <property type="match status" value="1"/>
</dbReference>
<keyword evidence="4" id="KW-1185">Reference proteome</keyword>
<evidence type="ECO:0000313" key="4">
    <source>
        <dbReference type="Proteomes" id="UP000316649"/>
    </source>
</evidence>
<comment type="caution">
    <text evidence="3">The sequence shown here is derived from an EMBL/GenBank/DDBJ whole genome shotgun (WGS) entry which is preliminary data.</text>
</comment>
<dbReference type="Gene3D" id="3.30.1460.40">
    <property type="entry name" value="[NiFe]-hydrogenase assembly chaperone, HybE"/>
    <property type="match status" value="1"/>
</dbReference>
<proteinExistence type="inferred from homology"/>
<protein>
    <submittedName>
        <fullName evidence="3">[NiFe]-hydrogenase assembly chaperone HybE</fullName>
    </submittedName>
</protein>
<dbReference type="Proteomes" id="UP000316649">
    <property type="component" value="Unassembled WGS sequence"/>
</dbReference>
<dbReference type="AlphaFoldDB" id="A0A557SCN7"/>